<keyword evidence="2" id="KW-1185">Reference proteome</keyword>
<dbReference type="Proteomes" id="UP000037035">
    <property type="component" value="Unassembled WGS sequence"/>
</dbReference>
<evidence type="ECO:0000313" key="2">
    <source>
        <dbReference type="Proteomes" id="UP000037035"/>
    </source>
</evidence>
<evidence type="ECO:0000313" key="1">
    <source>
        <dbReference type="EMBL" id="KNZ51938.1"/>
    </source>
</evidence>
<name>A0A0L6UTS9_9BASI</name>
<proteinExistence type="predicted"/>
<dbReference type="AlphaFoldDB" id="A0A0L6UTS9"/>
<gene>
    <name evidence="1" type="ORF">VP01_3757g1</name>
</gene>
<organism evidence="1 2">
    <name type="scientific">Puccinia sorghi</name>
    <dbReference type="NCBI Taxonomy" id="27349"/>
    <lineage>
        <taxon>Eukaryota</taxon>
        <taxon>Fungi</taxon>
        <taxon>Dikarya</taxon>
        <taxon>Basidiomycota</taxon>
        <taxon>Pucciniomycotina</taxon>
        <taxon>Pucciniomycetes</taxon>
        <taxon>Pucciniales</taxon>
        <taxon>Pucciniaceae</taxon>
        <taxon>Puccinia</taxon>
    </lineage>
</organism>
<protein>
    <submittedName>
        <fullName evidence="1">Putative signal peptide protein</fullName>
    </submittedName>
</protein>
<sequence length="114" mass="12358">MIFSCFFSAPSSLFDVLTTLGSSTSTTYCSLNIKSIIVLKVLQPDTSHGKLAWLCPSQACDQLTPTWACVNSGLGCAQRGLAIGQAHFRVGQERLTKNHPNLMECPVALDTQHM</sequence>
<reference evidence="1 2" key="1">
    <citation type="submission" date="2015-08" db="EMBL/GenBank/DDBJ databases">
        <title>Next Generation Sequencing and Analysis of the Genome of Puccinia sorghi L Schw, the Causal Agent of Maize Common Rust.</title>
        <authorList>
            <person name="Rochi L."/>
            <person name="Burguener G."/>
            <person name="Darino M."/>
            <person name="Turjanski A."/>
            <person name="Kreff E."/>
            <person name="Dieguez M.J."/>
            <person name="Sacco F."/>
        </authorList>
    </citation>
    <scope>NUCLEOTIDE SEQUENCE [LARGE SCALE GENOMIC DNA]</scope>
    <source>
        <strain evidence="1 2">RO10H11247</strain>
    </source>
</reference>
<dbReference type="EMBL" id="LAVV01008787">
    <property type="protein sequence ID" value="KNZ51938.1"/>
    <property type="molecule type" value="Genomic_DNA"/>
</dbReference>
<accession>A0A0L6UTS9</accession>
<dbReference type="VEuPathDB" id="FungiDB:VP01_3757g1"/>
<comment type="caution">
    <text evidence="1">The sequence shown here is derived from an EMBL/GenBank/DDBJ whole genome shotgun (WGS) entry which is preliminary data.</text>
</comment>